<gene>
    <name evidence="1" type="ORF">IAA73_04055</name>
</gene>
<comment type="caution">
    <text evidence="1">The sequence shown here is derived from an EMBL/GenBank/DDBJ whole genome shotgun (WGS) entry which is preliminary data.</text>
</comment>
<accession>A0A9D9HTB9</accession>
<dbReference type="Proteomes" id="UP000823641">
    <property type="component" value="Unassembled WGS sequence"/>
</dbReference>
<dbReference type="Pfam" id="PF08889">
    <property type="entry name" value="WbqC"/>
    <property type="match status" value="1"/>
</dbReference>
<evidence type="ECO:0000313" key="1">
    <source>
        <dbReference type="EMBL" id="MBO8459491.1"/>
    </source>
</evidence>
<organism evidence="1 2">
    <name type="scientific">Candidatus Gallipaludibacter merdavium</name>
    <dbReference type="NCBI Taxonomy" id="2840839"/>
    <lineage>
        <taxon>Bacteria</taxon>
        <taxon>Pseudomonadati</taxon>
        <taxon>Bacteroidota</taxon>
        <taxon>Bacteroidia</taxon>
        <taxon>Bacteroidales</taxon>
        <taxon>Candidatus Gallipaludibacter</taxon>
    </lineage>
</organism>
<sequence length="203" mass="24255">MKQICLSTAYFPSVSYMKEIQKADTVWIEQYDHYIRQTYRNRCYIAAANGKMALSIPVERGLTEKNLVKDIRISDHDNWRHQHWQSIVSAYGMSPFFEYYEDEIVPFFEKKWKFLIDFNMEITQKFLDLLEIERPLKLTDDYCVDFQNKVVDLRLKTKTHKEDMGATKPYYQVFDTKYGFLPDLSVLDLLFNMGNESILYLTD</sequence>
<dbReference type="EMBL" id="JADIMG010000042">
    <property type="protein sequence ID" value="MBO8459491.1"/>
    <property type="molecule type" value="Genomic_DNA"/>
</dbReference>
<reference evidence="1" key="1">
    <citation type="submission" date="2020-10" db="EMBL/GenBank/DDBJ databases">
        <authorList>
            <person name="Gilroy R."/>
        </authorList>
    </citation>
    <scope>NUCLEOTIDE SEQUENCE</scope>
    <source>
        <strain evidence="1">G3-3990</strain>
    </source>
</reference>
<dbReference type="InterPro" id="IPR014985">
    <property type="entry name" value="WbqC"/>
</dbReference>
<dbReference type="AlphaFoldDB" id="A0A9D9HTB9"/>
<reference evidence="1" key="2">
    <citation type="journal article" date="2021" name="PeerJ">
        <title>Extensive microbial diversity within the chicken gut microbiome revealed by metagenomics and culture.</title>
        <authorList>
            <person name="Gilroy R."/>
            <person name="Ravi A."/>
            <person name="Getino M."/>
            <person name="Pursley I."/>
            <person name="Horton D.L."/>
            <person name="Alikhan N.F."/>
            <person name="Baker D."/>
            <person name="Gharbi K."/>
            <person name="Hall N."/>
            <person name="Watson M."/>
            <person name="Adriaenssens E.M."/>
            <person name="Foster-Nyarko E."/>
            <person name="Jarju S."/>
            <person name="Secka A."/>
            <person name="Antonio M."/>
            <person name="Oren A."/>
            <person name="Chaudhuri R.R."/>
            <person name="La Ragione R."/>
            <person name="Hildebrand F."/>
            <person name="Pallen M.J."/>
        </authorList>
    </citation>
    <scope>NUCLEOTIDE SEQUENCE</scope>
    <source>
        <strain evidence="1">G3-3990</strain>
    </source>
</reference>
<proteinExistence type="predicted"/>
<protein>
    <submittedName>
        <fullName evidence="1">WbqC family protein</fullName>
    </submittedName>
</protein>
<evidence type="ECO:0000313" key="2">
    <source>
        <dbReference type="Proteomes" id="UP000823641"/>
    </source>
</evidence>
<name>A0A9D9HTB9_9BACT</name>